<dbReference type="Proteomes" id="UP000814003">
    <property type="component" value="Unassembled WGS sequence"/>
</dbReference>
<accession>A0ABS9F3T8</accession>
<proteinExistence type="predicted"/>
<reference evidence="1 2" key="1">
    <citation type="submission" date="2019-11" db="EMBL/GenBank/DDBJ databases">
        <title>Epiphytic Pseudomonas syringae from cherry orchards.</title>
        <authorList>
            <person name="Hulin M.T."/>
        </authorList>
    </citation>
    <scope>NUCLEOTIDE SEQUENCE [LARGE SCALE GENOMIC DNA]</scope>
    <source>
        <strain evidence="1 2">PA-6-5B</strain>
    </source>
</reference>
<keyword evidence="2" id="KW-1185">Reference proteome</keyword>
<evidence type="ECO:0000313" key="1">
    <source>
        <dbReference type="EMBL" id="MCF5107056.1"/>
    </source>
</evidence>
<dbReference type="EMBL" id="WKED01000012">
    <property type="protein sequence ID" value="MCF5107056.1"/>
    <property type="molecule type" value="Genomic_DNA"/>
</dbReference>
<protein>
    <submittedName>
        <fullName evidence="1">Uncharacterized protein</fullName>
    </submittedName>
</protein>
<name>A0ABS9F3T8_9PSED</name>
<sequence length="69" mass="7933">MGLVPQQHDEPQHVIRTAATASPEWRQSRNLYIGHLMICRACHAPIARYCVTGEELRQRYDNTPMESTP</sequence>
<comment type="caution">
    <text evidence="1">The sequence shown here is derived from an EMBL/GenBank/DDBJ whole genome shotgun (WGS) entry which is preliminary data.</text>
</comment>
<organism evidence="1 2">
    <name type="scientific">Pseudomonas gessardii</name>
    <dbReference type="NCBI Taxonomy" id="78544"/>
    <lineage>
        <taxon>Bacteria</taxon>
        <taxon>Pseudomonadati</taxon>
        <taxon>Pseudomonadota</taxon>
        <taxon>Gammaproteobacteria</taxon>
        <taxon>Pseudomonadales</taxon>
        <taxon>Pseudomonadaceae</taxon>
        <taxon>Pseudomonas</taxon>
    </lineage>
</organism>
<gene>
    <name evidence="1" type="ORF">GIW56_09415</name>
</gene>
<evidence type="ECO:0000313" key="2">
    <source>
        <dbReference type="Proteomes" id="UP000814003"/>
    </source>
</evidence>